<organism evidence="2 3">
    <name type="scientific">Chlamydomonas eustigma</name>
    <dbReference type="NCBI Taxonomy" id="1157962"/>
    <lineage>
        <taxon>Eukaryota</taxon>
        <taxon>Viridiplantae</taxon>
        <taxon>Chlorophyta</taxon>
        <taxon>core chlorophytes</taxon>
        <taxon>Chlorophyceae</taxon>
        <taxon>CS clade</taxon>
        <taxon>Chlamydomonadales</taxon>
        <taxon>Chlamydomonadaceae</taxon>
        <taxon>Chlamydomonas</taxon>
    </lineage>
</organism>
<feature type="compositionally biased region" description="Polar residues" evidence="1">
    <location>
        <begin position="23"/>
        <end position="34"/>
    </location>
</feature>
<dbReference type="EMBL" id="BEGY01000014">
    <property type="protein sequence ID" value="GAX75852.1"/>
    <property type="molecule type" value="Genomic_DNA"/>
</dbReference>
<name>A0A250WZ08_9CHLO</name>
<protein>
    <submittedName>
        <fullName evidence="2">Uncharacterized protein</fullName>
    </submittedName>
</protein>
<evidence type="ECO:0000313" key="2">
    <source>
        <dbReference type="EMBL" id="GAX75852.1"/>
    </source>
</evidence>
<keyword evidence="3" id="KW-1185">Reference proteome</keyword>
<gene>
    <name evidence="2" type="ORF">CEUSTIGMA_g3295.t1</name>
</gene>
<reference evidence="2 3" key="1">
    <citation type="submission" date="2017-08" db="EMBL/GenBank/DDBJ databases">
        <title>Acidophilic green algal genome provides insights into adaptation to an acidic environment.</title>
        <authorList>
            <person name="Hirooka S."/>
            <person name="Hirose Y."/>
            <person name="Kanesaki Y."/>
            <person name="Higuchi S."/>
            <person name="Fujiwara T."/>
            <person name="Onuma R."/>
            <person name="Era A."/>
            <person name="Ohbayashi R."/>
            <person name="Uzuka A."/>
            <person name="Nozaki H."/>
            <person name="Yoshikawa H."/>
            <person name="Miyagishima S.Y."/>
        </authorList>
    </citation>
    <scope>NUCLEOTIDE SEQUENCE [LARGE SCALE GENOMIC DNA]</scope>
    <source>
        <strain evidence="2 3">NIES-2499</strain>
    </source>
</reference>
<comment type="caution">
    <text evidence="2">The sequence shown here is derived from an EMBL/GenBank/DDBJ whole genome shotgun (WGS) entry which is preliminary data.</text>
</comment>
<dbReference type="Proteomes" id="UP000232323">
    <property type="component" value="Unassembled WGS sequence"/>
</dbReference>
<dbReference type="OrthoDB" id="203237at2759"/>
<evidence type="ECO:0000256" key="1">
    <source>
        <dbReference type="SAM" id="MobiDB-lite"/>
    </source>
</evidence>
<dbReference type="AlphaFoldDB" id="A0A250WZ08"/>
<sequence length="140" mass="15946">MDARSGQQDSSTTASKLLPLEQTLVNNHVSQPLGSSPEEMRKQAGDDLQDVKPIIKGHSKLSCMYLLTKRIPTNYDMLMFRTLNQDLEVPNANEDYEAAKIRDELMPFRGMVELMLPHLEWDDRTPPIASFYSYAAVMKQ</sequence>
<proteinExistence type="predicted"/>
<evidence type="ECO:0000313" key="3">
    <source>
        <dbReference type="Proteomes" id="UP000232323"/>
    </source>
</evidence>
<feature type="compositionally biased region" description="Polar residues" evidence="1">
    <location>
        <begin position="1"/>
        <end position="15"/>
    </location>
</feature>
<feature type="region of interest" description="Disordered" evidence="1">
    <location>
        <begin position="1"/>
        <end position="46"/>
    </location>
</feature>
<accession>A0A250WZ08</accession>